<evidence type="ECO:0000256" key="1">
    <source>
        <dbReference type="SAM" id="MobiDB-lite"/>
    </source>
</evidence>
<proteinExistence type="predicted"/>
<organism evidence="2 3">
    <name type="scientific">Nyssa sinensis</name>
    <dbReference type="NCBI Taxonomy" id="561372"/>
    <lineage>
        <taxon>Eukaryota</taxon>
        <taxon>Viridiplantae</taxon>
        <taxon>Streptophyta</taxon>
        <taxon>Embryophyta</taxon>
        <taxon>Tracheophyta</taxon>
        <taxon>Spermatophyta</taxon>
        <taxon>Magnoliopsida</taxon>
        <taxon>eudicotyledons</taxon>
        <taxon>Gunneridae</taxon>
        <taxon>Pentapetalae</taxon>
        <taxon>asterids</taxon>
        <taxon>Cornales</taxon>
        <taxon>Nyssaceae</taxon>
        <taxon>Nyssa</taxon>
    </lineage>
</organism>
<feature type="compositionally biased region" description="Acidic residues" evidence="1">
    <location>
        <begin position="69"/>
        <end position="81"/>
    </location>
</feature>
<dbReference type="EMBL" id="CM018042">
    <property type="protein sequence ID" value="KAA8532450.1"/>
    <property type="molecule type" value="Genomic_DNA"/>
</dbReference>
<sequence>MDDEGTVKGLSFTVGKVKISTKNLESINQVINLDIEGKRITDCSECNISDVKAMESSSPELARSRSEIGEDDGEDANDDMDISQKPLGNNIEDVDLG</sequence>
<dbReference type="OrthoDB" id="1744977at2759"/>
<feature type="region of interest" description="Disordered" evidence="1">
    <location>
        <begin position="51"/>
        <end position="97"/>
    </location>
</feature>
<name>A0A5J5AP61_9ASTE</name>
<dbReference type="AlphaFoldDB" id="A0A5J5AP61"/>
<reference evidence="2 3" key="1">
    <citation type="submission" date="2019-09" db="EMBL/GenBank/DDBJ databases">
        <title>A chromosome-level genome assembly of the Chinese tupelo Nyssa sinensis.</title>
        <authorList>
            <person name="Yang X."/>
            <person name="Kang M."/>
            <person name="Yang Y."/>
            <person name="Xiong H."/>
            <person name="Wang M."/>
            <person name="Zhang Z."/>
            <person name="Wang Z."/>
            <person name="Wu H."/>
            <person name="Ma T."/>
            <person name="Liu J."/>
            <person name="Xi Z."/>
        </authorList>
    </citation>
    <scope>NUCLEOTIDE SEQUENCE [LARGE SCALE GENOMIC DNA]</scope>
    <source>
        <strain evidence="2">J267</strain>
        <tissue evidence="2">Leaf</tissue>
    </source>
</reference>
<dbReference type="Proteomes" id="UP000325577">
    <property type="component" value="Linkage Group LG19"/>
</dbReference>
<protein>
    <submittedName>
        <fullName evidence="2">Uncharacterized protein</fullName>
    </submittedName>
</protein>
<gene>
    <name evidence="2" type="ORF">F0562_032483</name>
</gene>
<accession>A0A5J5AP61</accession>
<keyword evidence="3" id="KW-1185">Reference proteome</keyword>
<evidence type="ECO:0000313" key="3">
    <source>
        <dbReference type="Proteomes" id="UP000325577"/>
    </source>
</evidence>
<evidence type="ECO:0000313" key="2">
    <source>
        <dbReference type="EMBL" id="KAA8532450.1"/>
    </source>
</evidence>